<organism evidence="2 3">
    <name type="scientific">Lactuca virosa</name>
    <dbReference type="NCBI Taxonomy" id="75947"/>
    <lineage>
        <taxon>Eukaryota</taxon>
        <taxon>Viridiplantae</taxon>
        <taxon>Streptophyta</taxon>
        <taxon>Embryophyta</taxon>
        <taxon>Tracheophyta</taxon>
        <taxon>Spermatophyta</taxon>
        <taxon>Magnoliopsida</taxon>
        <taxon>eudicotyledons</taxon>
        <taxon>Gunneridae</taxon>
        <taxon>Pentapetalae</taxon>
        <taxon>asterids</taxon>
        <taxon>campanulids</taxon>
        <taxon>Asterales</taxon>
        <taxon>Asteraceae</taxon>
        <taxon>Cichorioideae</taxon>
        <taxon>Cichorieae</taxon>
        <taxon>Lactucinae</taxon>
        <taxon>Lactuca</taxon>
    </lineage>
</organism>
<proteinExistence type="predicted"/>
<evidence type="ECO:0000313" key="2">
    <source>
        <dbReference type="EMBL" id="CAH1444759.1"/>
    </source>
</evidence>
<keyword evidence="3" id="KW-1185">Reference proteome</keyword>
<protein>
    <recommendedName>
        <fullName evidence="4">Secreted protein</fullName>
    </recommendedName>
</protein>
<evidence type="ECO:0000313" key="3">
    <source>
        <dbReference type="Proteomes" id="UP001157418"/>
    </source>
</evidence>
<evidence type="ECO:0000256" key="1">
    <source>
        <dbReference type="SAM" id="SignalP"/>
    </source>
</evidence>
<comment type="caution">
    <text evidence="2">The sequence shown here is derived from an EMBL/GenBank/DDBJ whole genome shotgun (WGS) entry which is preliminary data.</text>
</comment>
<dbReference type="Proteomes" id="UP001157418">
    <property type="component" value="Unassembled WGS sequence"/>
</dbReference>
<accession>A0AAU9P3X2</accession>
<feature type="signal peptide" evidence="1">
    <location>
        <begin position="1"/>
        <end position="31"/>
    </location>
</feature>
<reference evidence="2 3" key="1">
    <citation type="submission" date="2022-01" db="EMBL/GenBank/DDBJ databases">
        <authorList>
            <person name="Xiong W."/>
            <person name="Schranz E."/>
        </authorList>
    </citation>
    <scope>NUCLEOTIDE SEQUENCE [LARGE SCALE GENOMIC DNA]</scope>
</reference>
<sequence>MPTPTPFHPPADISFTLVSLPCVFLLATAEASHRSPSLLHQKVSTVVGWFVAVTNHRTTAVVSVAAGGEG</sequence>
<dbReference type="EMBL" id="CAKMRJ010005523">
    <property type="protein sequence ID" value="CAH1444759.1"/>
    <property type="molecule type" value="Genomic_DNA"/>
</dbReference>
<dbReference type="AlphaFoldDB" id="A0AAU9P3X2"/>
<feature type="chain" id="PRO_5043426281" description="Secreted protein" evidence="1">
    <location>
        <begin position="32"/>
        <end position="70"/>
    </location>
</feature>
<keyword evidence="1" id="KW-0732">Signal</keyword>
<gene>
    <name evidence="2" type="ORF">LVIROSA_LOCUS30569</name>
</gene>
<name>A0AAU9P3X2_9ASTR</name>
<evidence type="ECO:0008006" key="4">
    <source>
        <dbReference type="Google" id="ProtNLM"/>
    </source>
</evidence>